<dbReference type="GO" id="GO:1902600">
    <property type="term" value="P:proton transmembrane transport"/>
    <property type="evidence" value="ECO:0007669"/>
    <property type="project" value="InterPro"/>
</dbReference>
<feature type="transmembrane region" description="Helical" evidence="13">
    <location>
        <begin position="149"/>
        <end position="172"/>
    </location>
</feature>
<evidence type="ECO:0000256" key="12">
    <source>
        <dbReference type="ARBA" id="ARBA00023136"/>
    </source>
</evidence>
<keyword evidence="10 13" id="KW-1133">Transmembrane helix</keyword>
<dbReference type="Gene3D" id="1.20.1530.20">
    <property type="match status" value="1"/>
</dbReference>
<feature type="transmembrane region" description="Helical" evidence="13">
    <location>
        <begin position="211"/>
        <end position="234"/>
    </location>
</feature>
<dbReference type="InterPro" id="IPR003148">
    <property type="entry name" value="RCK_N"/>
</dbReference>
<sequence>MTDGMDGIRPCNLPPPLSTILCANINAIDVRHAGFNVAVKNSRGLMRACFKSFPDIAKEFHMPHEGSLLQAAVVFLFAAVIAVPLAKRLKLGAVIGYLAAGVVIGPSVLGLIGDTESVSHISELGVVLLLFIIGLELSPKRLWVMRKAVFGVGTAQVLLTGLVIGAVALVAFGQSMNTAIVLGLGLALSSTAFGLQSLAERKELNSPHGRTAFAILLFQDIAAIPLIALVPFLAGGDHATSTQESINHGLRVLGSIAIVVVGGRYLLRPVFRIVAKTRIQEVSTATALLVVIGTAWLMELVGVSMALGAFLAGLLLADSEYRHELEAQIEPFKGLLLGLFFISVGMGANIGLLFSAPLVVLGLTVLLVAIKLPLLFIIGRTAGGLSKRSALRLGLVLAAGGEFAFVVFKIGSAQGLFEAGLYDMLVLTITLSMAITPLLFIALARWIKPKAKVVEVPEEYRDIQTDKPRVVIAGMGRMGQIVARILRAQKIPFIALDTAVESIEFSRSFGNVPVFYGDPLRPEILRAAKVQDAEFFIIATDDPDINIKTAELINKLYPHMKIIARARNRQHVHKLMDAGAHAVRETFYSSLEMSRQTLLGLGLSEAQADARISRFKRHDEQVLAAQHEIYDDEAKVLQTAREARVELAQLFEADRLDEEEAAKA</sequence>
<evidence type="ECO:0000256" key="1">
    <source>
        <dbReference type="ARBA" id="ARBA00004429"/>
    </source>
</evidence>
<keyword evidence="9" id="KW-0630">Potassium</keyword>
<gene>
    <name evidence="15" type="ORF">ALO47_03337</name>
</gene>
<keyword evidence="8 13" id="KW-0812">Transmembrane</keyword>
<dbReference type="FunFam" id="1.20.1530.20:FF:000001">
    <property type="entry name" value="Glutathione-regulated potassium-efflux system protein KefB"/>
    <property type="match status" value="1"/>
</dbReference>
<accession>A0A0P9Y8U1</accession>
<evidence type="ECO:0000256" key="13">
    <source>
        <dbReference type="SAM" id="Phobius"/>
    </source>
</evidence>
<keyword evidence="6" id="KW-0997">Cell inner membrane</keyword>
<evidence type="ECO:0000256" key="7">
    <source>
        <dbReference type="ARBA" id="ARBA00022538"/>
    </source>
</evidence>
<keyword evidence="5" id="KW-1003">Cell membrane</keyword>
<keyword evidence="3" id="KW-0813">Transport</keyword>
<dbReference type="PANTHER" id="PTHR46157:SF4">
    <property type="entry name" value="K(+) EFFLUX ANTIPORTER 3, CHLOROPLASTIC"/>
    <property type="match status" value="1"/>
</dbReference>
<feature type="transmembrane region" description="Helical" evidence="13">
    <location>
        <begin position="333"/>
        <end position="352"/>
    </location>
</feature>
<feature type="transmembrane region" description="Helical" evidence="13">
    <location>
        <begin position="178"/>
        <end position="199"/>
    </location>
</feature>
<evidence type="ECO:0000256" key="8">
    <source>
        <dbReference type="ARBA" id="ARBA00022692"/>
    </source>
</evidence>
<keyword evidence="7" id="KW-0633">Potassium transport</keyword>
<feature type="domain" description="RCK N-terminal" evidence="14">
    <location>
        <begin position="467"/>
        <end position="587"/>
    </location>
</feature>
<dbReference type="Pfam" id="PF02254">
    <property type="entry name" value="TrkA_N"/>
    <property type="match status" value="1"/>
</dbReference>
<dbReference type="Gene3D" id="3.40.50.720">
    <property type="entry name" value="NAD(P)-binding Rossmann-like Domain"/>
    <property type="match status" value="1"/>
</dbReference>
<name>A0A0P9Y8U1_PSESI</name>
<feature type="transmembrane region" description="Helical" evidence="13">
    <location>
        <begin position="358"/>
        <end position="378"/>
    </location>
</feature>
<dbReference type="FunFam" id="3.40.50.720:FF:000036">
    <property type="entry name" value="Glutathione-regulated potassium-efflux system protein KefB"/>
    <property type="match status" value="1"/>
</dbReference>
<dbReference type="InterPro" id="IPR006153">
    <property type="entry name" value="Cation/H_exchanger_TM"/>
</dbReference>
<evidence type="ECO:0000256" key="6">
    <source>
        <dbReference type="ARBA" id="ARBA00022519"/>
    </source>
</evidence>
<dbReference type="EMBL" id="LJRF01000156">
    <property type="protein sequence ID" value="KPY44778.1"/>
    <property type="molecule type" value="Genomic_DNA"/>
</dbReference>
<feature type="transmembrane region" description="Helical" evidence="13">
    <location>
        <begin position="118"/>
        <end position="137"/>
    </location>
</feature>
<evidence type="ECO:0000256" key="4">
    <source>
        <dbReference type="ARBA" id="ARBA00022449"/>
    </source>
</evidence>
<evidence type="ECO:0000259" key="14">
    <source>
        <dbReference type="PROSITE" id="PS51201"/>
    </source>
</evidence>
<evidence type="ECO:0000256" key="11">
    <source>
        <dbReference type="ARBA" id="ARBA00023065"/>
    </source>
</evidence>
<evidence type="ECO:0000313" key="16">
    <source>
        <dbReference type="Proteomes" id="UP000050554"/>
    </source>
</evidence>
<dbReference type="Proteomes" id="UP000050554">
    <property type="component" value="Unassembled WGS sequence"/>
</dbReference>
<dbReference type="AlphaFoldDB" id="A0A0P9Y8U1"/>
<comment type="caution">
    <text evidence="15">The sequence shown here is derived from an EMBL/GenBank/DDBJ whole genome shotgun (WGS) entry which is preliminary data.</text>
</comment>
<protein>
    <submittedName>
        <fullName evidence="15">Glutathione-regulated potassium-efflux system protein</fullName>
    </submittedName>
</protein>
<organism evidence="15 16">
    <name type="scientific">Pseudomonas syringae pv. ribicola</name>
    <dbReference type="NCBI Taxonomy" id="55398"/>
    <lineage>
        <taxon>Bacteria</taxon>
        <taxon>Pseudomonadati</taxon>
        <taxon>Pseudomonadota</taxon>
        <taxon>Gammaproteobacteria</taxon>
        <taxon>Pseudomonadales</taxon>
        <taxon>Pseudomonadaceae</taxon>
        <taxon>Pseudomonas</taxon>
    </lineage>
</organism>
<evidence type="ECO:0000256" key="2">
    <source>
        <dbReference type="ARBA" id="ARBA00005551"/>
    </source>
</evidence>
<keyword evidence="11" id="KW-0406">Ion transport</keyword>
<feature type="transmembrane region" description="Helical" evidence="13">
    <location>
        <begin position="246"/>
        <end position="267"/>
    </location>
</feature>
<dbReference type="PANTHER" id="PTHR46157">
    <property type="entry name" value="K(+) EFFLUX ANTIPORTER 3, CHLOROPLASTIC"/>
    <property type="match status" value="1"/>
</dbReference>
<feature type="transmembrane region" description="Helical" evidence="13">
    <location>
        <begin position="93"/>
        <end position="112"/>
    </location>
</feature>
<dbReference type="GO" id="GO:0006813">
    <property type="term" value="P:potassium ion transport"/>
    <property type="evidence" value="ECO:0007669"/>
    <property type="project" value="UniProtKB-KW"/>
</dbReference>
<dbReference type="PATRIC" id="fig|55398.3.peg.4192"/>
<proteinExistence type="inferred from homology"/>
<evidence type="ECO:0000256" key="5">
    <source>
        <dbReference type="ARBA" id="ARBA00022475"/>
    </source>
</evidence>
<feature type="transmembrane region" description="Helical" evidence="13">
    <location>
        <begin position="424"/>
        <end position="444"/>
    </location>
</feature>
<evidence type="ECO:0000313" key="15">
    <source>
        <dbReference type="EMBL" id="KPY44778.1"/>
    </source>
</evidence>
<dbReference type="InterPro" id="IPR004771">
    <property type="entry name" value="K/H_exchanger"/>
</dbReference>
<dbReference type="SUPFAM" id="SSF51735">
    <property type="entry name" value="NAD(P)-binding Rossmann-fold domains"/>
    <property type="match status" value="1"/>
</dbReference>
<dbReference type="InterPro" id="IPR036291">
    <property type="entry name" value="NAD(P)-bd_dom_sf"/>
</dbReference>
<dbReference type="Pfam" id="PF00999">
    <property type="entry name" value="Na_H_Exchanger"/>
    <property type="match status" value="1"/>
</dbReference>
<feature type="transmembrane region" description="Helical" evidence="13">
    <location>
        <begin position="68"/>
        <end position="86"/>
    </location>
</feature>
<keyword evidence="4" id="KW-0050">Antiport</keyword>
<keyword evidence="12 13" id="KW-0472">Membrane</keyword>
<comment type="similarity">
    <text evidence="2">Belongs to the monovalent cation:proton antiporter 2 (CPA2) transporter (TC 2.A.37) family.</text>
</comment>
<dbReference type="PROSITE" id="PS51201">
    <property type="entry name" value="RCK_N"/>
    <property type="match status" value="1"/>
</dbReference>
<dbReference type="GO" id="GO:0008324">
    <property type="term" value="F:monoatomic cation transmembrane transporter activity"/>
    <property type="evidence" value="ECO:0007669"/>
    <property type="project" value="InterPro"/>
</dbReference>
<reference evidence="15 16" key="1">
    <citation type="submission" date="2015-09" db="EMBL/GenBank/DDBJ databases">
        <title>Genome announcement of multiple Pseudomonas syringae strains.</title>
        <authorList>
            <person name="Thakur S."/>
            <person name="Wang P.W."/>
            <person name="Gong Y."/>
            <person name="Weir B.S."/>
            <person name="Guttman D.S."/>
        </authorList>
    </citation>
    <scope>NUCLEOTIDE SEQUENCE [LARGE SCALE GENOMIC DNA]</scope>
    <source>
        <strain evidence="15 16">ICMP3882</strain>
    </source>
</reference>
<evidence type="ECO:0000256" key="10">
    <source>
        <dbReference type="ARBA" id="ARBA00022989"/>
    </source>
</evidence>
<dbReference type="NCBIfam" id="TIGR00932">
    <property type="entry name" value="2a37"/>
    <property type="match status" value="1"/>
</dbReference>
<comment type="subcellular location">
    <subcellularLocation>
        <location evidence="1">Cell inner membrane</location>
        <topology evidence="1">Multi-pass membrane protein</topology>
    </subcellularLocation>
</comment>
<evidence type="ECO:0000256" key="9">
    <source>
        <dbReference type="ARBA" id="ARBA00022958"/>
    </source>
</evidence>
<dbReference type="InterPro" id="IPR038770">
    <property type="entry name" value="Na+/solute_symporter_sf"/>
</dbReference>
<feature type="transmembrane region" description="Helical" evidence="13">
    <location>
        <begin position="390"/>
        <end position="412"/>
    </location>
</feature>
<evidence type="ECO:0000256" key="3">
    <source>
        <dbReference type="ARBA" id="ARBA00022448"/>
    </source>
</evidence>
<dbReference type="GO" id="GO:0015297">
    <property type="term" value="F:antiporter activity"/>
    <property type="evidence" value="ECO:0007669"/>
    <property type="project" value="UniProtKB-KW"/>
</dbReference>
<dbReference type="GO" id="GO:0005886">
    <property type="term" value="C:plasma membrane"/>
    <property type="evidence" value="ECO:0007669"/>
    <property type="project" value="UniProtKB-SubCell"/>
</dbReference>